<protein>
    <submittedName>
        <fullName evidence="1">Uncharacterized protein</fullName>
    </submittedName>
</protein>
<dbReference type="Proteomes" id="UP000742024">
    <property type="component" value="Unassembled WGS sequence"/>
</dbReference>
<accession>A0ABQ7P549</accession>
<organism evidence="1 2">
    <name type="scientific">Claviceps arundinis</name>
    <dbReference type="NCBI Taxonomy" id="1623583"/>
    <lineage>
        <taxon>Eukaryota</taxon>
        <taxon>Fungi</taxon>
        <taxon>Dikarya</taxon>
        <taxon>Ascomycota</taxon>
        <taxon>Pezizomycotina</taxon>
        <taxon>Sordariomycetes</taxon>
        <taxon>Hypocreomycetidae</taxon>
        <taxon>Hypocreales</taxon>
        <taxon>Clavicipitaceae</taxon>
        <taxon>Claviceps</taxon>
    </lineage>
</organism>
<comment type="caution">
    <text evidence="1">The sequence shown here is derived from an EMBL/GenBank/DDBJ whole genome shotgun (WGS) entry which is preliminary data.</text>
</comment>
<proteinExistence type="predicted"/>
<evidence type="ECO:0000313" key="2">
    <source>
        <dbReference type="Proteomes" id="UP000742024"/>
    </source>
</evidence>
<sequence>MFTKDEAAALPQALYYLFDWQKNVPQVVMIETVRLSYLAVIRSGFNPVEIFVRGQLHNTKLDRRSGEVKTDPDGWHLTVSFKTQELVNCRKHLTCHAYVDSLGQFKGASIIETTPKADRTRRFKSKQPFWLAKAKLFDRWDTVSARAAGNRINIGRSKGSGGKLKQ</sequence>
<dbReference type="EMBL" id="SRPR01000327">
    <property type="protein sequence ID" value="KAG5954536.1"/>
    <property type="molecule type" value="Genomic_DNA"/>
</dbReference>
<keyword evidence="2" id="KW-1185">Reference proteome</keyword>
<reference evidence="1 2" key="1">
    <citation type="journal article" date="2020" name="bioRxiv">
        <title>Whole genome comparisons of ergot fungi reveals the divergence and evolution of species within the genus Claviceps are the result of varying mechanisms driving genome evolution and host range expansion.</title>
        <authorList>
            <person name="Wyka S.A."/>
            <person name="Mondo S.J."/>
            <person name="Liu M."/>
            <person name="Dettman J."/>
            <person name="Nalam V."/>
            <person name="Broders K.D."/>
        </authorList>
    </citation>
    <scope>NUCLEOTIDE SEQUENCE [LARGE SCALE GENOMIC DNA]</scope>
    <source>
        <strain evidence="1 2">LM583</strain>
    </source>
</reference>
<gene>
    <name evidence="1" type="ORF">E4U57_004371</name>
</gene>
<evidence type="ECO:0000313" key="1">
    <source>
        <dbReference type="EMBL" id="KAG5954536.1"/>
    </source>
</evidence>
<name>A0ABQ7P549_9HYPO</name>